<dbReference type="InterPro" id="IPR035959">
    <property type="entry name" value="RutC-like_sf"/>
</dbReference>
<dbReference type="PANTHER" id="PTHR11803:SF39">
    <property type="entry name" value="2-IMINOBUTANOATE_2-IMINOPROPANOATE DEAMINASE"/>
    <property type="match status" value="1"/>
</dbReference>
<evidence type="ECO:0000313" key="2">
    <source>
        <dbReference type="EMBL" id="WAW14308.1"/>
    </source>
</evidence>
<dbReference type="NCBIfam" id="TIGR00004">
    <property type="entry name" value="Rid family detoxifying hydrolase"/>
    <property type="match status" value="1"/>
</dbReference>
<keyword evidence="3" id="KW-1185">Reference proteome</keyword>
<comment type="similarity">
    <text evidence="1">Belongs to the RutC family.</text>
</comment>
<evidence type="ECO:0000256" key="1">
    <source>
        <dbReference type="ARBA" id="ARBA00010552"/>
    </source>
</evidence>
<dbReference type="Proteomes" id="UP001164187">
    <property type="component" value="Chromosome"/>
</dbReference>
<sequence>MGEVIYTKNAPAAVGPYSQAIKAGNILYCSGQIPLVPETGVIVDGDIKAQATQSLENVKAVLAEAGANFTNVVKTTVYIVDMADFGPVNEVYAEYFGDHKPARSCVAVKELPKGAKVEVEVLAVL</sequence>
<name>A0ABY7JLS1_9FIRM</name>
<organism evidence="2 3">
    <name type="scientific">Peptostreptococcus equinus</name>
    <dbReference type="NCBI Taxonomy" id="3003601"/>
    <lineage>
        <taxon>Bacteria</taxon>
        <taxon>Bacillati</taxon>
        <taxon>Bacillota</taxon>
        <taxon>Clostridia</taxon>
        <taxon>Peptostreptococcales</taxon>
        <taxon>Peptostreptococcaceae</taxon>
        <taxon>Peptostreptococcus</taxon>
    </lineage>
</organism>
<dbReference type="PANTHER" id="PTHR11803">
    <property type="entry name" value="2-IMINOBUTANOATE/2-IMINOPROPANOATE DEAMINASE RIDA"/>
    <property type="match status" value="1"/>
</dbReference>
<dbReference type="EMBL" id="CP114052">
    <property type="protein sequence ID" value="WAW14308.1"/>
    <property type="molecule type" value="Genomic_DNA"/>
</dbReference>
<gene>
    <name evidence="2" type="ORF">O0R46_06755</name>
</gene>
<evidence type="ECO:0000313" key="3">
    <source>
        <dbReference type="Proteomes" id="UP001164187"/>
    </source>
</evidence>
<dbReference type="InterPro" id="IPR006175">
    <property type="entry name" value="YjgF/YER057c/UK114"/>
</dbReference>
<dbReference type="Gene3D" id="3.30.1330.40">
    <property type="entry name" value="RutC-like"/>
    <property type="match status" value="1"/>
</dbReference>
<dbReference type="InterPro" id="IPR006056">
    <property type="entry name" value="RidA"/>
</dbReference>
<protein>
    <submittedName>
        <fullName evidence="2">RidA family protein</fullName>
    </submittedName>
</protein>
<accession>A0ABY7JLS1</accession>
<reference evidence="2" key="1">
    <citation type="submission" date="2022-12" db="EMBL/GenBank/DDBJ databases">
        <title>Peptostreptococcus.</title>
        <authorList>
            <person name="Lee S.H."/>
        </authorList>
    </citation>
    <scope>NUCLEOTIDE SEQUENCE</scope>
    <source>
        <strain evidence="2">CBA3647</strain>
    </source>
</reference>
<proteinExistence type="inferred from homology"/>
<dbReference type="RefSeq" id="WP_269310975.1">
    <property type="nucleotide sequence ID" value="NZ_CP114052.1"/>
</dbReference>
<dbReference type="CDD" id="cd00448">
    <property type="entry name" value="YjgF_YER057c_UK114_family"/>
    <property type="match status" value="1"/>
</dbReference>
<dbReference type="SUPFAM" id="SSF55298">
    <property type="entry name" value="YjgF-like"/>
    <property type="match status" value="1"/>
</dbReference>
<dbReference type="Pfam" id="PF01042">
    <property type="entry name" value="Ribonuc_L-PSP"/>
    <property type="match status" value="1"/>
</dbReference>